<feature type="compositionally biased region" description="Polar residues" evidence="1">
    <location>
        <begin position="118"/>
        <end position="139"/>
    </location>
</feature>
<name>A0ABW3BTN8_9FLAO</name>
<evidence type="ECO:0000313" key="3">
    <source>
        <dbReference type="Proteomes" id="UP001597011"/>
    </source>
</evidence>
<dbReference type="EMBL" id="JBHTIB010000012">
    <property type="protein sequence ID" value="MFD0836018.1"/>
    <property type="molecule type" value="Genomic_DNA"/>
</dbReference>
<proteinExistence type="predicted"/>
<feature type="compositionally biased region" description="Low complexity" evidence="1">
    <location>
        <begin position="106"/>
        <end position="117"/>
    </location>
</feature>
<keyword evidence="3" id="KW-1185">Reference proteome</keyword>
<protein>
    <submittedName>
        <fullName evidence="2">Uncharacterized protein</fullName>
    </submittedName>
</protein>
<evidence type="ECO:0000256" key="1">
    <source>
        <dbReference type="SAM" id="MobiDB-lite"/>
    </source>
</evidence>
<sequence>MKDKFGYIKLYRSFVDWEWYSEINVCKLFLHCLIKANYSIKKWQGHVIRPGEFITSYEKLAAETGLTVSKVRTAIKKLVSSGDLKLETTTKYTKVIIHSEYFDSNTNKSTSTKPNSTQDNTLNSIQNSTPDSNQLANKQQTDDKQIATTNNNKERIEDNKKEKFRKEVFAHSQYSSKILNSFFNYWSELNKKGEMRFESESYWETAKRLQKWDLNDNTSFKNQAPKRKISLNR</sequence>
<dbReference type="Proteomes" id="UP001597011">
    <property type="component" value="Unassembled WGS sequence"/>
</dbReference>
<accession>A0ABW3BTN8</accession>
<evidence type="ECO:0000313" key="2">
    <source>
        <dbReference type="EMBL" id="MFD0836018.1"/>
    </source>
</evidence>
<organism evidence="2 3">
    <name type="scientific">Mariniflexile aquimaris</name>
    <dbReference type="NCBI Taxonomy" id="881009"/>
    <lineage>
        <taxon>Bacteria</taxon>
        <taxon>Pseudomonadati</taxon>
        <taxon>Bacteroidota</taxon>
        <taxon>Flavobacteriia</taxon>
        <taxon>Flavobacteriales</taxon>
        <taxon>Flavobacteriaceae</taxon>
        <taxon>Mariniflexile</taxon>
    </lineage>
</organism>
<dbReference type="RefSeq" id="WP_379941656.1">
    <property type="nucleotide sequence ID" value="NZ_JBHTIB010000012.1"/>
</dbReference>
<reference evidence="3" key="1">
    <citation type="journal article" date="2019" name="Int. J. Syst. Evol. Microbiol.">
        <title>The Global Catalogue of Microorganisms (GCM) 10K type strain sequencing project: providing services to taxonomists for standard genome sequencing and annotation.</title>
        <authorList>
            <consortium name="The Broad Institute Genomics Platform"/>
            <consortium name="The Broad Institute Genome Sequencing Center for Infectious Disease"/>
            <person name="Wu L."/>
            <person name="Ma J."/>
        </authorList>
    </citation>
    <scope>NUCLEOTIDE SEQUENCE [LARGE SCALE GENOMIC DNA]</scope>
    <source>
        <strain evidence="3">CCUG 60529</strain>
    </source>
</reference>
<feature type="region of interest" description="Disordered" evidence="1">
    <location>
        <begin position="106"/>
        <end position="159"/>
    </location>
</feature>
<comment type="caution">
    <text evidence="2">The sequence shown here is derived from an EMBL/GenBank/DDBJ whole genome shotgun (WGS) entry which is preliminary data.</text>
</comment>
<gene>
    <name evidence="2" type="ORF">ACFQ0I_09600</name>
</gene>